<dbReference type="InterPro" id="IPR029526">
    <property type="entry name" value="PGBD"/>
</dbReference>
<dbReference type="InterPro" id="IPR012334">
    <property type="entry name" value="Pectin_lyas_fold"/>
</dbReference>
<evidence type="ECO:0000256" key="2">
    <source>
        <dbReference type="ARBA" id="ARBA00022460"/>
    </source>
</evidence>
<dbReference type="Pfam" id="PF10162">
    <property type="entry name" value="G8"/>
    <property type="match status" value="1"/>
</dbReference>
<dbReference type="InterPro" id="IPR000618">
    <property type="entry name" value="Insect_cuticle"/>
</dbReference>
<feature type="domain" description="G8" evidence="7">
    <location>
        <begin position="316"/>
        <end position="434"/>
    </location>
</feature>
<proteinExistence type="predicted"/>
<dbReference type="Gene3D" id="2.160.20.10">
    <property type="entry name" value="Single-stranded right-handed beta-helix, Pectin lyase-like"/>
    <property type="match status" value="1"/>
</dbReference>
<dbReference type="Pfam" id="PF00379">
    <property type="entry name" value="Chitin_bind_4"/>
    <property type="match status" value="1"/>
</dbReference>
<comment type="caution">
    <text evidence="8">The sequence shown here is derived from an EMBL/GenBank/DDBJ whole genome shotgun (WGS) entry which is preliminary data.</text>
</comment>
<dbReference type="Pfam" id="PF24606">
    <property type="entry name" value="CEMIP_beta-hel"/>
    <property type="match status" value="1"/>
</dbReference>
<keyword evidence="9" id="KW-1185">Reference proteome</keyword>
<evidence type="ECO:0000313" key="8">
    <source>
        <dbReference type="EMBL" id="KAF0296592.1"/>
    </source>
</evidence>
<keyword evidence="2 5" id="KW-0193">Cuticle</keyword>
<dbReference type="Proteomes" id="UP000440578">
    <property type="component" value="Unassembled WGS sequence"/>
</dbReference>
<keyword evidence="4" id="KW-0325">Glycoprotein</keyword>
<gene>
    <name evidence="8" type="primary">TMEM2_1</name>
    <name evidence="8" type="ORF">FJT64_005958</name>
</gene>
<evidence type="ECO:0000256" key="4">
    <source>
        <dbReference type="ARBA" id="ARBA00023180"/>
    </source>
</evidence>
<dbReference type="GO" id="GO:0042302">
    <property type="term" value="F:structural constituent of cuticle"/>
    <property type="evidence" value="ECO:0007669"/>
    <property type="project" value="UniProtKB-UniRule"/>
</dbReference>
<dbReference type="PANTHER" id="PTHR15535:SF17">
    <property type="entry name" value="TRANSMEMBRANE PROTEIN"/>
    <property type="match status" value="1"/>
</dbReference>
<sequence length="1346" mass="146626">MDMLNESFRKFGVFREELSVDEMLVRYFGHHPLKQFIRGKPIRFGYKMWSLCASDGYCYKFQLYCGKETGPKQDLPLGTRVVTEMLEAVDIPTDHSVYFDNLFTSRQLMVTLAEEGYRATGTVFLLAAVMAVAAASYSPAPAASRTGPSQRPVQPKQTGYDQQEHPYAFEYSVSDPYSGANFAQQEAGDGHSTQGRYSVALPDGRIQHVNYVADHYNGFNAEVTYEGEAQYPKDRPGQGYGAGAATNTASGYSAGSDSVPHPAADRHISRCRGAAAGDTAAMSVPLLLALLAALTADVRAECPDSAGDLKRWSSADSWNSAQVPAGGDITVNTPILLDVSTPSMDTVTIATGGRLVFDSSVEFLKLTANMIELTGGELWIGSEDCPYVSEAEVLLTGQRDETEGAASVQKAVLVREGVLEVHGKPKRPWTQLAATVPKTTRSEVIGNPIYSATDSDATFPGTGFRMIEFDSSGNVVKNWGRVSNPQKFNKVKDNTGSVVVVVLSRNVVLDSNSPDTADAFEDMCFGGSRESAMASMVDGQRVAFAAVCHIGSPSDSTERVGSQVHYRSETGWVHATVGGVDFAGMSVVSLESSGSAEDQVEAATYTAGGVPSLEQTVELVDGVGTWKPGDQIAIASTDFDYLQAEVFEVLQCSSCSKYQVNIRGPVRYTHWGEVTDGVDMRAEVGVLTRNVRFHGEMEPECYGGNLCDEFEQDTFGGQIKVLKDFTTVKIENAEFFHMGQQAVIGSYPIHFHMCLDTSSKGVYIRKNSIHHTFSRCLTIHGTHNVTVENNMAFDHFGHCYFLEDGGEQHNTFKKNLGFGTRPGTLLPTDAFGRVSTFWITNPDNALINNHAAGSFGIGIWILMPRLPTGPSASVDMGLVELQARRTILKAFRGNVAHSNRNFGFRLDDELFPDGTVAPDIYEPREDPTDPDSDPVLMTLDDFTAYKNSEGAWIKGVWSLLNNFRLAENGVGIIIASSFPEDFGPYYQVMANSRIVGETANIGEPAGEVTLESGEVIVMNRSIPRKEPEYALIGFVFYRGPLHLMDTSFAGFKANALHPAGAIGKKFSNPYFSSPINSVRNVTFDFSDPSEGARFYDGDGTVVGYEERDGNRHNVLLDWDGSLTTFPGSSLVRPIPLLTNARCVEVPDWGPGSALCPDRFTRLRLDGVGKIPTFLTRNDLMASEVEVSLFEQQISYALNSAESYILHMNTTVPARFRVAVFAMDQNVTQLVGVCVGASQTLRLKPDSYTPVSSLDELNADTTNSKYFYDSEAGVVLLRFSNPYARGSSTLSNCPGEFDGDGNGSCLTEVTFILDASNDYGDCRERAYPRYRTEPVSADGALTAPTFD</sequence>
<dbReference type="InterPro" id="IPR019316">
    <property type="entry name" value="G8_domain"/>
</dbReference>
<dbReference type="PROSITE" id="PS51155">
    <property type="entry name" value="CHIT_BIND_RR_2"/>
    <property type="match status" value="1"/>
</dbReference>
<feature type="compositionally biased region" description="Polar residues" evidence="6">
    <location>
        <begin position="146"/>
        <end position="160"/>
    </location>
</feature>
<feature type="region of interest" description="Disordered" evidence="6">
    <location>
        <begin position="140"/>
        <end position="160"/>
    </location>
</feature>
<dbReference type="EMBL" id="VIIS01001548">
    <property type="protein sequence ID" value="KAF0296592.1"/>
    <property type="molecule type" value="Genomic_DNA"/>
</dbReference>
<dbReference type="PROSITE" id="PS00233">
    <property type="entry name" value="CHIT_BIND_RR_1"/>
    <property type="match status" value="1"/>
</dbReference>
<dbReference type="PROSITE" id="PS51484">
    <property type="entry name" value="G8"/>
    <property type="match status" value="1"/>
</dbReference>
<dbReference type="InterPro" id="IPR052252">
    <property type="entry name" value="CEMIP/CEMIP2"/>
</dbReference>
<protein>
    <submittedName>
        <fullName evidence="8">Cell surface hyaluronidase</fullName>
    </submittedName>
</protein>
<dbReference type="GO" id="GO:0005886">
    <property type="term" value="C:plasma membrane"/>
    <property type="evidence" value="ECO:0007669"/>
    <property type="project" value="UniProtKB-SubCell"/>
</dbReference>
<evidence type="ECO:0000256" key="1">
    <source>
        <dbReference type="ARBA" id="ARBA00004236"/>
    </source>
</evidence>
<accession>A0A6A4W0H8</accession>
<evidence type="ECO:0000313" key="9">
    <source>
        <dbReference type="Proteomes" id="UP000440578"/>
    </source>
</evidence>
<evidence type="ECO:0000259" key="7">
    <source>
        <dbReference type="PROSITE" id="PS51484"/>
    </source>
</evidence>
<dbReference type="SUPFAM" id="SSF51126">
    <property type="entry name" value="Pectin lyase-like"/>
    <property type="match status" value="1"/>
</dbReference>
<evidence type="ECO:0000256" key="5">
    <source>
        <dbReference type="PROSITE-ProRule" id="PRU00497"/>
    </source>
</evidence>
<evidence type="ECO:0000256" key="3">
    <source>
        <dbReference type="ARBA" id="ARBA00022475"/>
    </source>
</evidence>
<name>A0A6A4W0H8_AMPAM</name>
<dbReference type="InterPro" id="IPR011050">
    <property type="entry name" value="Pectin_lyase_fold/virulence"/>
</dbReference>
<evidence type="ECO:0000256" key="6">
    <source>
        <dbReference type="SAM" id="MobiDB-lite"/>
    </source>
</evidence>
<dbReference type="SMART" id="SM01225">
    <property type="entry name" value="G8"/>
    <property type="match status" value="1"/>
</dbReference>
<keyword evidence="3" id="KW-0472">Membrane</keyword>
<organism evidence="8 9">
    <name type="scientific">Amphibalanus amphitrite</name>
    <name type="common">Striped barnacle</name>
    <name type="synonym">Balanus amphitrite</name>
    <dbReference type="NCBI Taxonomy" id="1232801"/>
    <lineage>
        <taxon>Eukaryota</taxon>
        <taxon>Metazoa</taxon>
        <taxon>Ecdysozoa</taxon>
        <taxon>Arthropoda</taxon>
        <taxon>Crustacea</taxon>
        <taxon>Multicrustacea</taxon>
        <taxon>Cirripedia</taxon>
        <taxon>Thoracica</taxon>
        <taxon>Thoracicalcarea</taxon>
        <taxon>Balanomorpha</taxon>
        <taxon>Balanoidea</taxon>
        <taxon>Balanidae</taxon>
        <taxon>Amphibalaninae</taxon>
        <taxon>Amphibalanus</taxon>
    </lineage>
</organism>
<dbReference type="InterPro" id="IPR031311">
    <property type="entry name" value="CHIT_BIND_RR_consensus"/>
</dbReference>
<dbReference type="OrthoDB" id="6350470at2759"/>
<dbReference type="InterPro" id="IPR055401">
    <property type="entry name" value="CEMIP_beta-hel_dom"/>
</dbReference>
<reference evidence="8 9" key="1">
    <citation type="submission" date="2019-07" db="EMBL/GenBank/DDBJ databases">
        <title>Draft genome assembly of a fouling barnacle, Amphibalanus amphitrite (Darwin, 1854): The first reference genome for Thecostraca.</title>
        <authorList>
            <person name="Kim W."/>
        </authorList>
    </citation>
    <scope>NUCLEOTIDE SEQUENCE [LARGE SCALE GENOMIC DNA]</scope>
    <source>
        <strain evidence="8">SNU_AA5</strain>
        <tissue evidence="8">Soma without cirri and trophi</tissue>
    </source>
</reference>
<dbReference type="Pfam" id="PF13843">
    <property type="entry name" value="DDE_Tnp_1_7"/>
    <property type="match status" value="1"/>
</dbReference>
<keyword evidence="3" id="KW-1003">Cell membrane</keyword>
<comment type="subcellular location">
    <subcellularLocation>
        <location evidence="1">Cell membrane</location>
    </subcellularLocation>
</comment>
<dbReference type="PANTHER" id="PTHR15535">
    <property type="entry name" value="TRANSMEMBRANE PROTEIN 2-RELATED"/>
    <property type="match status" value="1"/>
</dbReference>